<dbReference type="SUPFAM" id="SSF52317">
    <property type="entry name" value="Class I glutamine amidotransferase-like"/>
    <property type="match status" value="2"/>
</dbReference>
<evidence type="ECO:0000313" key="3">
    <source>
        <dbReference type="Proteomes" id="UP000319732"/>
    </source>
</evidence>
<keyword evidence="1" id="KW-0732">Signal</keyword>
<feature type="chain" id="PRO_5022069916" description="ThuA domain-containing protein" evidence="1">
    <location>
        <begin position="22"/>
        <end position="1036"/>
    </location>
</feature>
<keyword evidence="3" id="KW-1185">Reference proteome</keyword>
<accession>A0A545TM05</accession>
<sequence length="1036" mass="109116">MKRSLFLLVLLAVLLNRPALGIEVPSCVEGQSNGRTVLLFVASVQTYWSEYKTVYESFCANGYEVHVVSGGEGPATSYGDNIQNLATTGPGGYDGFTASFASASGQVWDAAWNAPAAIPVHAAVVDIPNMDDYDALAIVGGEGILDYRYDNVYPNLQTQEAAAHLNTLAIMAVEAGKPVGGQCHGATPLAFFRVPGTEGAGPDGLGTSVLAGRYATGYHLGTSTQDAYTILDVNYNDVDRAIVDGPDPGQYAGLNVPYSDLFVTARDWIPQTGLHFTRTLMNMMETYPAPVTAAEPLAVVVLGGDEVYHYQNLGYTAADEDTILEVLNDPVDEYHINAQFIACPPNGMIDANLLTTTDVIFVFCHNTFSQAMQNQIVNFADNGGGVVGVHHAIYNHGNNKMPLVSMFGAELPATATLNNPNSIIFLEGAGLLNINIGHFVSTHGMPSDISVAYTDALPIPNPSAGGGYFGFTFPGPDELYPGITFNNGVEFGRGANQIERLFGNNTIIEGGDDSGELTTSGWVKRFDSDQNGVGGRVVYLQPGETPGVTFADETYRHLVKNAVLFAAESEVLLPDPDPGPDSVQAIFFDDFATAGSLANYTDAFPGSHQGLSVDDTTGTLNYVQNANLSWYAGGTSTFLSRSVAGNFIVEAEILTHAPGDIEALPTDIFRVAGLLARSQSVGDDWLFPAIGASQTGLGAQTLNTDNGTSYLNPNLIAGVYQGRVRLCRVGDAFSAYVSTDSGQNWQALPFNGSAIRSDMGEAVDIGIASNAYLAGSDVGVQVGHFAVAVPTDVQDCTAIIDNAVSPEPDPGPGPVVSLNHVYRNDFASQADLATLADLNPASYANLVVDEASQTLSYVQLADNAWWAGGTSAFLSTTVNGDFVASLDLSVYAEGNPAAVPTGNWRLFGLLVRDSANAGDWFYTSLGAGADALLGAHAVSTDEFQSTLNTIGGGATAGELRLCRIGQEFRSYISTDAGANWTQLFFPGSGINASFSGTVEVGIASNAYGPGPNVQGDISLFQIAQPQSFGECLLPIE</sequence>
<dbReference type="Proteomes" id="UP000319732">
    <property type="component" value="Unassembled WGS sequence"/>
</dbReference>
<feature type="signal peptide" evidence="1">
    <location>
        <begin position="1"/>
        <end position="21"/>
    </location>
</feature>
<comment type="caution">
    <text evidence="2">The sequence shown here is derived from an EMBL/GenBank/DDBJ whole genome shotgun (WGS) entry which is preliminary data.</text>
</comment>
<evidence type="ECO:0000256" key="1">
    <source>
        <dbReference type="SAM" id="SignalP"/>
    </source>
</evidence>
<dbReference type="Gene3D" id="3.40.50.880">
    <property type="match status" value="3"/>
</dbReference>
<organism evidence="2 3">
    <name type="scientific">Exilibacterium tricleocarpae</name>
    <dbReference type="NCBI Taxonomy" id="2591008"/>
    <lineage>
        <taxon>Bacteria</taxon>
        <taxon>Pseudomonadati</taxon>
        <taxon>Pseudomonadota</taxon>
        <taxon>Gammaproteobacteria</taxon>
        <taxon>Cellvibrionales</taxon>
        <taxon>Cellvibrionaceae</taxon>
        <taxon>Exilibacterium</taxon>
    </lineage>
</organism>
<dbReference type="AlphaFoldDB" id="A0A545TM05"/>
<dbReference type="InterPro" id="IPR029062">
    <property type="entry name" value="Class_I_gatase-like"/>
</dbReference>
<evidence type="ECO:0000313" key="2">
    <source>
        <dbReference type="EMBL" id="TQV78262.1"/>
    </source>
</evidence>
<name>A0A545TM05_9GAMM</name>
<dbReference type="EMBL" id="VHSG01000013">
    <property type="protein sequence ID" value="TQV78262.1"/>
    <property type="molecule type" value="Genomic_DNA"/>
</dbReference>
<dbReference type="RefSeq" id="WP_142905042.1">
    <property type="nucleotide sequence ID" value="NZ_ML660094.1"/>
</dbReference>
<evidence type="ECO:0008006" key="4">
    <source>
        <dbReference type="Google" id="ProtNLM"/>
    </source>
</evidence>
<protein>
    <recommendedName>
        <fullName evidence="4">ThuA domain-containing protein</fullName>
    </recommendedName>
</protein>
<dbReference type="OrthoDB" id="9792284at2"/>
<proteinExistence type="predicted"/>
<gene>
    <name evidence="2" type="ORF">FKG94_14440</name>
</gene>
<reference evidence="2 3" key="1">
    <citation type="submission" date="2019-06" db="EMBL/GenBank/DDBJ databases">
        <title>Whole genome sequence for Cellvibrionaceae sp. R142.</title>
        <authorList>
            <person name="Wang G."/>
        </authorList>
    </citation>
    <scope>NUCLEOTIDE SEQUENCE [LARGE SCALE GENOMIC DNA]</scope>
    <source>
        <strain evidence="2 3">R142</strain>
    </source>
</reference>